<gene>
    <name evidence="1" type="ORF">GXW71_22160</name>
</gene>
<evidence type="ECO:0008006" key="3">
    <source>
        <dbReference type="Google" id="ProtNLM"/>
    </source>
</evidence>
<organism evidence="1 2">
    <name type="scientific">Plastoroseomonas hellenica</name>
    <dbReference type="NCBI Taxonomy" id="2687306"/>
    <lineage>
        <taxon>Bacteria</taxon>
        <taxon>Pseudomonadati</taxon>
        <taxon>Pseudomonadota</taxon>
        <taxon>Alphaproteobacteria</taxon>
        <taxon>Acetobacterales</taxon>
        <taxon>Acetobacteraceae</taxon>
        <taxon>Plastoroseomonas</taxon>
    </lineage>
</organism>
<protein>
    <recommendedName>
        <fullName evidence="3">Transposase</fullName>
    </recommendedName>
</protein>
<evidence type="ECO:0000313" key="1">
    <source>
        <dbReference type="EMBL" id="MBR0667082.1"/>
    </source>
</evidence>
<evidence type="ECO:0000313" key="2">
    <source>
        <dbReference type="Proteomes" id="UP001196870"/>
    </source>
</evidence>
<keyword evidence="2" id="KW-1185">Reference proteome</keyword>
<name>A0ABS5F3F0_9PROT</name>
<dbReference type="RefSeq" id="WP_211854861.1">
    <property type="nucleotide sequence ID" value="NZ_JAAGBB010000029.1"/>
</dbReference>
<dbReference type="EMBL" id="JAAGBB010000029">
    <property type="protein sequence ID" value="MBR0667082.1"/>
    <property type="molecule type" value="Genomic_DNA"/>
</dbReference>
<reference evidence="2" key="1">
    <citation type="journal article" date="2021" name="Syst. Appl. Microbiol.">
        <title>Roseomonas hellenica sp. nov., isolated from roots of wild-growing Alkanna tinctoria.</title>
        <authorList>
            <person name="Rat A."/>
            <person name="Naranjo H.D."/>
            <person name="Lebbe L."/>
            <person name="Cnockaert M."/>
            <person name="Krigas N."/>
            <person name="Grigoriadou K."/>
            <person name="Maloupa E."/>
            <person name="Willems A."/>
        </authorList>
    </citation>
    <scope>NUCLEOTIDE SEQUENCE [LARGE SCALE GENOMIC DNA]</scope>
    <source>
        <strain evidence="2">LMG 31523</strain>
    </source>
</reference>
<comment type="caution">
    <text evidence="1">The sequence shown here is derived from an EMBL/GenBank/DDBJ whole genome shotgun (WGS) entry which is preliminary data.</text>
</comment>
<dbReference type="Proteomes" id="UP001196870">
    <property type="component" value="Unassembled WGS sequence"/>
</dbReference>
<proteinExistence type="predicted"/>
<sequence length="57" mass="6063">MRGGCSPGGLLAALIDHPTRKPVIPRRRDPAPVVSRAQARVISILCASMQPLSSDSR</sequence>
<accession>A0ABS5F3F0</accession>